<dbReference type="Pfam" id="PF25392">
    <property type="entry name" value="MS_channel_TM1"/>
    <property type="match status" value="1"/>
</dbReference>
<feature type="transmembrane region" description="Helical" evidence="7">
    <location>
        <begin position="442"/>
        <end position="463"/>
    </location>
</feature>
<dbReference type="GO" id="GO:0005886">
    <property type="term" value="C:plasma membrane"/>
    <property type="evidence" value="ECO:0007669"/>
    <property type="project" value="UniProtKB-SubCell"/>
</dbReference>
<dbReference type="InterPro" id="IPR011066">
    <property type="entry name" value="MscS_channel_C_sf"/>
</dbReference>
<dbReference type="GO" id="GO:0008381">
    <property type="term" value="F:mechanosensitive monoatomic ion channel activity"/>
    <property type="evidence" value="ECO:0007669"/>
    <property type="project" value="InterPro"/>
</dbReference>
<feature type="domain" description="Mechanosensitive ion channel MscS" evidence="9">
    <location>
        <begin position="620"/>
        <end position="683"/>
    </location>
</feature>
<evidence type="ECO:0000256" key="6">
    <source>
        <dbReference type="ARBA" id="ARBA00023136"/>
    </source>
</evidence>
<feature type="transmembrane region" description="Helical" evidence="7">
    <location>
        <begin position="329"/>
        <end position="350"/>
    </location>
</feature>
<dbReference type="Pfam" id="PF00924">
    <property type="entry name" value="MS_channel_2nd"/>
    <property type="match status" value="1"/>
</dbReference>
<dbReference type="PANTHER" id="PTHR30460">
    <property type="entry name" value="MODERATE CONDUCTANCE MECHANOSENSITIVE CHANNEL YBIO"/>
    <property type="match status" value="1"/>
</dbReference>
<dbReference type="InterPro" id="IPR057485">
    <property type="entry name" value="YbiO-like_TM1"/>
</dbReference>
<reference evidence="12 13" key="1">
    <citation type="submission" date="2018-10" db="EMBL/GenBank/DDBJ databases">
        <title>Paraburkholderia sp. 7MK8-2, isolated from soil.</title>
        <authorList>
            <person name="Gao Z.-H."/>
            <person name="Qiu L.-H."/>
        </authorList>
    </citation>
    <scope>NUCLEOTIDE SEQUENCE [LARGE SCALE GENOMIC DNA]</scope>
    <source>
        <strain evidence="12 13">7MK8-2</strain>
    </source>
</reference>
<keyword evidence="5 7" id="KW-1133">Transmembrane helix</keyword>
<evidence type="ECO:0000256" key="7">
    <source>
        <dbReference type="SAM" id="Phobius"/>
    </source>
</evidence>
<feature type="transmembrane region" description="Helical" evidence="7">
    <location>
        <begin position="356"/>
        <end position="377"/>
    </location>
</feature>
<evidence type="ECO:0000259" key="9">
    <source>
        <dbReference type="Pfam" id="PF00924"/>
    </source>
</evidence>
<dbReference type="SUPFAM" id="SSF50182">
    <property type="entry name" value="Sm-like ribonucleoproteins"/>
    <property type="match status" value="1"/>
</dbReference>
<keyword evidence="13" id="KW-1185">Reference proteome</keyword>
<feature type="transmembrane region" description="Helical" evidence="7">
    <location>
        <begin position="570"/>
        <end position="589"/>
    </location>
</feature>
<gene>
    <name evidence="12" type="ORF">D7S89_15540</name>
</gene>
<dbReference type="PANTHER" id="PTHR30460:SF0">
    <property type="entry name" value="MODERATE CONDUCTANCE MECHANOSENSITIVE CHANNEL YBIO"/>
    <property type="match status" value="1"/>
</dbReference>
<organism evidence="12 13">
    <name type="scientific">Trinickia fusca</name>
    <dbReference type="NCBI Taxonomy" id="2419777"/>
    <lineage>
        <taxon>Bacteria</taxon>
        <taxon>Pseudomonadati</taxon>
        <taxon>Pseudomonadota</taxon>
        <taxon>Betaproteobacteria</taxon>
        <taxon>Burkholderiales</taxon>
        <taxon>Burkholderiaceae</taxon>
        <taxon>Trinickia</taxon>
    </lineage>
</organism>
<evidence type="ECO:0000313" key="13">
    <source>
        <dbReference type="Proteomes" id="UP000280434"/>
    </source>
</evidence>
<dbReference type="OrthoDB" id="6500477at2"/>
<accession>A0A494XA52</accession>
<evidence type="ECO:0000256" key="8">
    <source>
        <dbReference type="SAM" id="SignalP"/>
    </source>
</evidence>
<evidence type="ECO:0000256" key="2">
    <source>
        <dbReference type="ARBA" id="ARBA00008017"/>
    </source>
</evidence>
<protein>
    <submittedName>
        <fullName evidence="12">Mechanosensitive ion channel protein</fullName>
    </submittedName>
</protein>
<dbReference type="EMBL" id="RBZV01000005">
    <property type="protein sequence ID" value="RKP47635.1"/>
    <property type="molecule type" value="Genomic_DNA"/>
</dbReference>
<feature type="domain" description="Mechanosensitive ion channel transmembrane helices 2/3" evidence="10">
    <location>
        <begin position="578"/>
        <end position="618"/>
    </location>
</feature>
<dbReference type="InterPro" id="IPR006685">
    <property type="entry name" value="MscS_channel_2nd"/>
</dbReference>
<dbReference type="SUPFAM" id="SSF82689">
    <property type="entry name" value="Mechanosensitive channel protein MscS (YggB), C-terminal domain"/>
    <property type="match status" value="1"/>
</dbReference>
<dbReference type="RefSeq" id="WP_121278579.1">
    <property type="nucleotide sequence ID" value="NZ_RBZV01000005.1"/>
</dbReference>
<evidence type="ECO:0000256" key="5">
    <source>
        <dbReference type="ARBA" id="ARBA00022989"/>
    </source>
</evidence>
<sequence>MRKLILAGLLFLCFVSLTFLTREAAWAAAPAPASNPSPVALTPEQARRALQVLNDPKARAQLSDTLRAIAAAGALSAPPASGAAAATPASAASGVMGAIAANGLASQVSHQVVGGLREVGAAVRRSTSALLDMPSARAWWIYEIHSPWGRAQLSRLAWTLPAVLFPAWFVGAVLARALKKRIALLAARSEATDTAAAEAAAAASTTANHSDEAAPKHSVDIDAERAERAQRNAAYAGRHWSLLQRLPFSLLHVFLRALPVALTVGIAITAMSMLTEDGTPEASVLESLIEIYAIARGVVLAGSFLFAPNAARLRLLRLSDQWAAFGMRWIVRLAVVLGIGAVLAATPVPLGLTPDAHLGIVKLVTLTGHVMVTILILQIRRPVAEWMRGSAGGSRPFAFMVNWLADAWAGIAVFFVIALWFVWALDVRNGYRLLLHHGGTSVLILIGARLAGIVTFGVLGRIFKSDDDESEKGSIAVQRALRYYPLLRRLISIAIVLVAANFVLGVWGVDVWQSLIETSVGRRFVSACMTIAIATLAALLLWEAINVSIERRLHKWTAAGDLARAARLRTLLPMFRTTLLIGIGLVVGLTGLSEIGVNIAPLLAGASIFGVALGFGSQKLVQDFITGMFLLMENALQVGDWVTVAGVSGTVEYLSIRTVRLRGSDGSLYTVPFSSVSTVNNTNRGLGNAAVKVSIAYGQDVDRAIATLKEIGAALREDPQFKDGIVSDFSFWGVDQVDGAMVALVGQIQCRDSSRWPVQREFNRRILETFRARGIEIANPLRSVMVPYAGAAAQPGVIGESNSKGASDAPHG</sequence>
<feature type="chain" id="PRO_5019824087" evidence="8">
    <location>
        <begin position="28"/>
        <end position="812"/>
    </location>
</feature>
<dbReference type="Pfam" id="PF21088">
    <property type="entry name" value="MS_channel_1st"/>
    <property type="match status" value="1"/>
</dbReference>
<feature type="signal peptide" evidence="8">
    <location>
        <begin position="1"/>
        <end position="27"/>
    </location>
</feature>
<evidence type="ECO:0000313" key="12">
    <source>
        <dbReference type="EMBL" id="RKP47635.1"/>
    </source>
</evidence>
<feature type="transmembrane region" description="Helical" evidence="7">
    <location>
        <begin position="524"/>
        <end position="549"/>
    </location>
</feature>
<dbReference type="Gene3D" id="2.30.30.60">
    <property type="match status" value="1"/>
</dbReference>
<name>A0A494XA52_9BURK</name>
<dbReference type="InterPro" id="IPR023408">
    <property type="entry name" value="MscS_beta-dom_sf"/>
</dbReference>
<evidence type="ECO:0000256" key="4">
    <source>
        <dbReference type="ARBA" id="ARBA00022692"/>
    </source>
</evidence>
<dbReference type="InterPro" id="IPR045276">
    <property type="entry name" value="YbiO_bact"/>
</dbReference>
<evidence type="ECO:0000256" key="1">
    <source>
        <dbReference type="ARBA" id="ARBA00004651"/>
    </source>
</evidence>
<evidence type="ECO:0000259" key="10">
    <source>
        <dbReference type="Pfam" id="PF21088"/>
    </source>
</evidence>
<keyword evidence="6 7" id="KW-0472">Membrane</keyword>
<feature type="transmembrane region" description="Helical" evidence="7">
    <location>
        <begin position="397"/>
        <end position="422"/>
    </location>
</feature>
<proteinExistence type="inferred from homology"/>
<keyword evidence="3" id="KW-1003">Cell membrane</keyword>
<comment type="similarity">
    <text evidence="2">Belongs to the MscS (TC 1.A.23) family.</text>
</comment>
<comment type="subcellular location">
    <subcellularLocation>
        <location evidence="1">Cell membrane</location>
        <topology evidence="1">Multi-pass membrane protein</topology>
    </subcellularLocation>
</comment>
<keyword evidence="8" id="KW-0732">Signal</keyword>
<dbReference type="Gene3D" id="1.10.287.1260">
    <property type="match status" value="1"/>
</dbReference>
<dbReference type="AlphaFoldDB" id="A0A494XA52"/>
<feature type="transmembrane region" description="Helical" evidence="7">
    <location>
        <begin position="490"/>
        <end position="509"/>
    </location>
</feature>
<dbReference type="InterPro" id="IPR011014">
    <property type="entry name" value="MscS_channel_TM-2"/>
</dbReference>
<dbReference type="SUPFAM" id="SSF82861">
    <property type="entry name" value="Mechanosensitive channel protein MscS (YggB), transmembrane region"/>
    <property type="match status" value="1"/>
</dbReference>
<feature type="transmembrane region" description="Helical" evidence="7">
    <location>
        <begin position="248"/>
        <end position="271"/>
    </location>
</feature>
<evidence type="ECO:0000256" key="3">
    <source>
        <dbReference type="ARBA" id="ARBA00022475"/>
    </source>
</evidence>
<dbReference type="Proteomes" id="UP000280434">
    <property type="component" value="Unassembled WGS sequence"/>
</dbReference>
<feature type="domain" description="Moderate conductance mechanosensitive channel YbiO-like transmembrane helix 1" evidence="11">
    <location>
        <begin position="440"/>
        <end position="512"/>
    </location>
</feature>
<dbReference type="InterPro" id="IPR010920">
    <property type="entry name" value="LSM_dom_sf"/>
</dbReference>
<dbReference type="Gene3D" id="3.30.70.100">
    <property type="match status" value="1"/>
</dbReference>
<feature type="transmembrane region" description="Helical" evidence="7">
    <location>
        <begin position="291"/>
        <end position="308"/>
    </location>
</feature>
<dbReference type="InterPro" id="IPR049142">
    <property type="entry name" value="MS_channel_1st"/>
</dbReference>
<evidence type="ECO:0000259" key="11">
    <source>
        <dbReference type="Pfam" id="PF25392"/>
    </source>
</evidence>
<comment type="caution">
    <text evidence="12">The sequence shown here is derived from an EMBL/GenBank/DDBJ whole genome shotgun (WGS) entry which is preliminary data.</text>
</comment>
<feature type="transmembrane region" description="Helical" evidence="7">
    <location>
        <begin position="595"/>
        <end position="615"/>
    </location>
</feature>
<feature type="transmembrane region" description="Helical" evidence="7">
    <location>
        <begin position="156"/>
        <end position="178"/>
    </location>
</feature>
<keyword evidence="4 7" id="KW-0812">Transmembrane</keyword>